<proteinExistence type="predicted"/>
<feature type="compositionally biased region" description="Low complexity" evidence="8">
    <location>
        <begin position="519"/>
        <end position="535"/>
    </location>
</feature>
<keyword evidence="7" id="KW-0234">DNA repair</keyword>
<dbReference type="SMART" id="SM00490">
    <property type="entry name" value="HELICc"/>
    <property type="match status" value="1"/>
</dbReference>
<reference evidence="11 12" key="1">
    <citation type="submission" date="2020-10" db="EMBL/GenBank/DDBJ databases">
        <title>Draft genome and description of Brachybacterium epidermidis sp nov.</title>
        <authorList>
            <person name="Boxberger M."/>
            <person name="La Scola B."/>
        </authorList>
    </citation>
    <scope>NUCLEOTIDE SEQUENCE [LARGE SCALE GENOMIC DNA]</scope>
    <source>
        <strain evidence="11 12">Marseille-Q2903</strain>
    </source>
</reference>
<dbReference type="Proteomes" id="UP000644727">
    <property type="component" value="Unassembled WGS sequence"/>
</dbReference>
<keyword evidence="4 11" id="KW-0347">Helicase</keyword>
<dbReference type="Gene3D" id="2.40.50.140">
    <property type="entry name" value="Nucleic acid-binding proteins"/>
    <property type="match status" value="1"/>
</dbReference>
<evidence type="ECO:0000256" key="2">
    <source>
        <dbReference type="ARBA" id="ARBA00022763"/>
    </source>
</evidence>
<feature type="domain" description="Helicase ATP-binding" evidence="9">
    <location>
        <begin position="287"/>
        <end position="462"/>
    </location>
</feature>
<evidence type="ECO:0000259" key="9">
    <source>
        <dbReference type="PROSITE" id="PS51192"/>
    </source>
</evidence>
<evidence type="ECO:0000259" key="10">
    <source>
        <dbReference type="PROSITE" id="PS51194"/>
    </source>
</evidence>
<dbReference type="SUPFAM" id="SSF50249">
    <property type="entry name" value="Nucleic acid-binding proteins"/>
    <property type="match status" value="1"/>
</dbReference>
<keyword evidence="1" id="KW-0547">Nucleotide-binding</keyword>
<dbReference type="SMART" id="SM00487">
    <property type="entry name" value="DEXDc"/>
    <property type="match status" value="1"/>
</dbReference>
<dbReference type="CDD" id="cd04488">
    <property type="entry name" value="RecG_wedge_OBF"/>
    <property type="match status" value="1"/>
</dbReference>
<evidence type="ECO:0000313" key="11">
    <source>
        <dbReference type="EMBL" id="MBE9405197.1"/>
    </source>
</evidence>
<dbReference type="GO" id="GO:0004386">
    <property type="term" value="F:helicase activity"/>
    <property type="evidence" value="ECO:0007669"/>
    <property type="project" value="UniProtKB-KW"/>
</dbReference>
<dbReference type="Pfam" id="PF19833">
    <property type="entry name" value="RecG_dom3_C"/>
    <property type="match status" value="1"/>
</dbReference>
<accession>A0ABR9W424</accession>
<evidence type="ECO:0000256" key="7">
    <source>
        <dbReference type="ARBA" id="ARBA00023204"/>
    </source>
</evidence>
<dbReference type="PANTHER" id="PTHR47964">
    <property type="entry name" value="ATP-DEPENDENT DNA HELICASE HOMOLOG RECG, CHLOROPLASTIC"/>
    <property type="match status" value="1"/>
</dbReference>
<keyword evidence="3" id="KW-0378">Hydrolase</keyword>
<dbReference type="Pfam" id="PF00270">
    <property type="entry name" value="DEAD"/>
    <property type="match status" value="1"/>
</dbReference>
<dbReference type="PANTHER" id="PTHR47964:SF1">
    <property type="entry name" value="ATP-DEPENDENT DNA HELICASE HOMOLOG RECG, CHLOROPLASTIC"/>
    <property type="match status" value="1"/>
</dbReference>
<dbReference type="PROSITE" id="PS51192">
    <property type="entry name" value="HELICASE_ATP_BIND_1"/>
    <property type="match status" value="1"/>
</dbReference>
<evidence type="ECO:0000256" key="1">
    <source>
        <dbReference type="ARBA" id="ARBA00022741"/>
    </source>
</evidence>
<evidence type="ECO:0000256" key="8">
    <source>
        <dbReference type="SAM" id="MobiDB-lite"/>
    </source>
</evidence>
<dbReference type="InterPro" id="IPR014001">
    <property type="entry name" value="Helicase_ATP-bd"/>
</dbReference>
<keyword evidence="6" id="KW-0238">DNA-binding</keyword>
<feature type="region of interest" description="Disordered" evidence="8">
    <location>
        <begin position="513"/>
        <end position="535"/>
    </location>
</feature>
<dbReference type="PROSITE" id="PS51194">
    <property type="entry name" value="HELICASE_CTER"/>
    <property type="match status" value="1"/>
</dbReference>
<evidence type="ECO:0000256" key="5">
    <source>
        <dbReference type="ARBA" id="ARBA00022840"/>
    </source>
</evidence>
<dbReference type="InterPro" id="IPR045562">
    <property type="entry name" value="RecG_dom3_C"/>
</dbReference>
<dbReference type="SUPFAM" id="SSF52540">
    <property type="entry name" value="P-loop containing nucleoside triphosphate hydrolases"/>
    <property type="match status" value="2"/>
</dbReference>
<dbReference type="InterPro" id="IPR011545">
    <property type="entry name" value="DEAD/DEAH_box_helicase_dom"/>
</dbReference>
<evidence type="ECO:0000256" key="6">
    <source>
        <dbReference type="ARBA" id="ARBA00023125"/>
    </source>
</evidence>
<keyword evidence="5" id="KW-0067">ATP-binding</keyword>
<dbReference type="RefSeq" id="WP_193866927.1">
    <property type="nucleotide sequence ID" value="NZ_JADEYR010000024.1"/>
</dbReference>
<name>A0ABR9W424_9MICO</name>
<gene>
    <name evidence="11" type="ORF">IOE58_13805</name>
</gene>
<evidence type="ECO:0000313" key="12">
    <source>
        <dbReference type="Proteomes" id="UP000644727"/>
    </source>
</evidence>
<dbReference type="InterPro" id="IPR027417">
    <property type="entry name" value="P-loop_NTPase"/>
</dbReference>
<protein>
    <submittedName>
        <fullName evidence="11">ATP-dependent DNA helicase RecG</fullName>
    </submittedName>
</protein>
<keyword evidence="2" id="KW-0227">DNA damage</keyword>
<comment type="caution">
    <text evidence="11">The sequence shown here is derived from an EMBL/GenBank/DDBJ whole genome shotgun (WGS) entry which is preliminary data.</text>
</comment>
<evidence type="ECO:0000256" key="4">
    <source>
        <dbReference type="ARBA" id="ARBA00022806"/>
    </source>
</evidence>
<dbReference type="InterPro" id="IPR012340">
    <property type="entry name" value="NA-bd_OB-fold"/>
</dbReference>
<feature type="domain" description="Helicase C-terminal" evidence="10">
    <location>
        <begin position="532"/>
        <end position="683"/>
    </location>
</feature>
<sequence length="755" mass="82811">MSSKRKLPELSPLLTSFLTDKEAKAMRTLGLTDLDTMLRQAPRRYVTPAPLEQLRDLHVGMHVSAEVRVVSVKDRRMRSRKGHILEARVTDETDEITLTFFLTNPGLVSWHRRTLVPGNLILVWGTVGWDKVAERPQLSHPQYEAFEDTEAGRIRARRPRPVYPLKQNIALNTVRGAMVKALNHVEKLEQPVPRELLDRRGIDRLPEAMRLLHQPLTWEDVDRGKRHLVFEEAFVLQTIFAQRRVADARTPAPALRADGPLQPAFEERLPFALTEGQQYVGAEIAERLERDHPTSVLLQGDVGSGKTVIALRAMLRAVDSGHQAALLAPTEVLAEQHHRTITELMGDLARAGQLDAHPDATAVRLLTGSQRTAQRRRTLLDVTSGEAGIVIGTHALLTEGVDFASLGLVVVDEQHRFGVDHRRRLRTKGPGGISPHMMVMTATPIPRTAALATVGDLDVITLRDSPGMRAGVESFVVHEDHPAWEQRMWQRAGEEIAAGRQVFVVCARIDETGTESDGADSPAAAVGARAAQQRQPVLDPETLGSTQQQPALPPAGVTETAERLRTRTELAGARIAVLHGRLSTEEKQAVMERVVAGEVDVLVATTVIEVGVDVPNASAMIVLDAERFGVSQLHQLRGRVGRGGHPGIAFLDTRAAPGSETSRRLEQIAGAADGFALAELDLQHRGAGDLVGDEQSGLGRTLRYLDVLRDVDAIERARKDALAVVAVDPDLLTHPDLVAAIERRLRDADPEVERS</sequence>
<dbReference type="InterPro" id="IPR001650">
    <property type="entry name" value="Helicase_C-like"/>
</dbReference>
<dbReference type="InterPro" id="IPR047112">
    <property type="entry name" value="RecG/Mfd"/>
</dbReference>
<keyword evidence="12" id="KW-1185">Reference proteome</keyword>
<evidence type="ECO:0000256" key="3">
    <source>
        <dbReference type="ARBA" id="ARBA00022801"/>
    </source>
</evidence>
<dbReference type="EMBL" id="JADEYR010000024">
    <property type="protein sequence ID" value="MBE9405197.1"/>
    <property type="molecule type" value="Genomic_DNA"/>
</dbReference>
<dbReference type="Gene3D" id="3.40.50.300">
    <property type="entry name" value="P-loop containing nucleotide triphosphate hydrolases"/>
    <property type="match status" value="2"/>
</dbReference>
<organism evidence="11 12">
    <name type="scientific">Brachybacterium epidermidis</name>
    <dbReference type="NCBI Taxonomy" id="2781983"/>
    <lineage>
        <taxon>Bacteria</taxon>
        <taxon>Bacillati</taxon>
        <taxon>Actinomycetota</taxon>
        <taxon>Actinomycetes</taxon>
        <taxon>Micrococcales</taxon>
        <taxon>Dermabacteraceae</taxon>
        <taxon>Brachybacterium</taxon>
    </lineage>
</organism>
<dbReference type="Pfam" id="PF00271">
    <property type="entry name" value="Helicase_C"/>
    <property type="match status" value="1"/>
</dbReference>